<organism evidence="11 12">
    <name type="scientific">Kaistia soli DSM 19436</name>
    <dbReference type="NCBI Taxonomy" id="1122133"/>
    <lineage>
        <taxon>Bacteria</taxon>
        <taxon>Pseudomonadati</taxon>
        <taxon>Pseudomonadota</taxon>
        <taxon>Alphaproteobacteria</taxon>
        <taxon>Hyphomicrobiales</taxon>
        <taxon>Kaistiaceae</taxon>
        <taxon>Kaistia</taxon>
    </lineage>
</organism>
<evidence type="ECO:0000256" key="4">
    <source>
        <dbReference type="ARBA" id="ARBA00022989"/>
    </source>
</evidence>
<dbReference type="Gene3D" id="1.25.40.10">
    <property type="entry name" value="Tetratricopeptide repeat domain"/>
    <property type="match status" value="1"/>
</dbReference>
<dbReference type="STRING" id="1122133.SAMN02745157_0453"/>
<evidence type="ECO:0000259" key="10">
    <source>
        <dbReference type="Pfam" id="PF09976"/>
    </source>
</evidence>
<feature type="domain" description="Ancillary SecYEG translocon subunit/Cell division coordinator CpoB TPR" evidence="10">
    <location>
        <begin position="18"/>
        <end position="192"/>
    </location>
</feature>
<name>A0A1M4UIL3_9HYPH</name>
<dbReference type="EMBL" id="FQUP01000001">
    <property type="protein sequence ID" value="SHE56413.1"/>
    <property type="molecule type" value="Genomic_DNA"/>
</dbReference>
<evidence type="ECO:0000313" key="11">
    <source>
        <dbReference type="EMBL" id="SHE56413.1"/>
    </source>
</evidence>
<gene>
    <name evidence="11" type="ORF">SAMN02745157_0453</name>
</gene>
<accession>A0A1M4UIL3</accession>
<feature type="transmembrane region" description="Helical" evidence="9">
    <location>
        <begin position="24"/>
        <end position="48"/>
    </location>
</feature>
<keyword evidence="3 9" id="KW-0812">Transmembrane</keyword>
<reference evidence="11 12" key="1">
    <citation type="submission" date="2016-11" db="EMBL/GenBank/DDBJ databases">
        <authorList>
            <person name="Jaros S."/>
            <person name="Januszkiewicz K."/>
            <person name="Wedrychowicz H."/>
        </authorList>
    </citation>
    <scope>NUCLEOTIDE SEQUENCE [LARGE SCALE GENOMIC DNA]</scope>
    <source>
        <strain evidence="11 12">DSM 19436</strain>
    </source>
</reference>
<keyword evidence="4 9" id="KW-1133">Transmembrane helix</keyword>
<evidence type="ECO:0000256" key="7">
    <source>
        <dbReference type="ARBA" id="ARBA00024197"/>
    </source>
</evidence>
<keyword evidence="5 9" id="KW-0472">Membrane</keyword>
<dbReference type="InterPro" id="IPR011990">
    <property type="entry name" value="TPR-like_helical_dom_sf"/>
</dbReference>
<dbReference type="GO" id="GO:0005886">
    <property type="term" value="C:plasma membrane"/>
    <property type="evidence" value="ECO:0007669"/>
    <property type="project" value="UniProtKB-SubCell"/>
</dbReference>
<evidence type="ECO:0000256" key="9">
    <source>
        <dbReference type="SAM" id="Phobius"/>
    </source>
</evidence>
<sequence length="225" mass="24433">MTDIFHEVEEDLRREQAKRLWRRFGPYVLVVAVLIVVGTAGWRGWIYWREQQAAATGDRFVAALQLAEDGKKDEALKALQDLSQSGTGGYPVLAQFRAAAELAGAGKTDDAVKAFDAIASSGSTPPLLKAMARLRSAMLLVDTLDLAAMKTRLDDLAATGGPWRNSARELLGLTAWRVGDVEAARGYFTEIFDDPTAPQSTKARANLMLELIRSKVGDAKAPAKT</sequence>
<dbReference type="GO" id="GO:0044877">
    <property type="term" value="F:protein-containing complex binding"/>
    <property type="evidence" value="ECO:0007669"/>
    <property type="project" value="InterPro"/>
</dbReference>
<dbReference type="OrthoDB" id="7173339at2"/>
<evidence type="ECO:0000256" key="6">
    <source>
        <dbReference type="ARBA" id="ARBA00023186"/>
    </source>
</evidence>
<comment type="similarity">
    <text evidence="7">Belongs to the YfgM family.</text>
</comment>
<dbReference type="InterPro" id="IPR026039">
    <property type="entry name" value="YfgM"/>
</dbReference>
<dbReference type="PANTHER" id="PTHR38035:SF1">
    <property type="entry name" value="ANCILLARY SECYEG TRANSLOCON SUBUNIT"/>
    <property type="match status" value="1"/>
</dbReference>
<dbReference type="PANTHER" id="PTHR38035">
    <property type="entry name" value="UPF0070 PROTEIN YFGM"/>
    <property type="match status" value="1"/>
</dbReference>
<comment type="subcellular location">
    <subcellularLocation>
        <location evidence="1">Cell membrane</location>
        <topology evidence="1">Single-pass type II membrane protein</topology>
    </subcellularLocation>
</comment>
<evidence type="ECO:0000256" key="3">
    <source>
        <dbReference type="ARBA" id="ARBA00022692"/>
    </source>
</evidence>
<dbReference type="Pfam" id="PF09976">
    <property type="entry name" value="TPR_21"/>
    <property type="match status" value="1"/>
</dbReference>
<evidence type="ECO:0000256" key="1">
    <source>
        <dbReference type="ARBA" id="ARBA00004401"/>
    </source>
</evidence>
<keyword evidence="2" id="KW-1003">Cell membrane</keyword>
<dbReference type="RefSeq" id="WP_073051090.1">
    <property type="nucleotide sequence ID" value="NZ_FQUP01000001.1"/>
</dbReference>
<protein>
    <recommendedName>
        <fullName evidence="8">Ancillary SecYEG translocon subunit</fullName>
    </recommendedName>
</protein>
<evidence type="ECO:0000313" key="12">
    <source>
        <dbReference type="Proteomes" id="UP000184485"/>
    </source>
</evidence>
<keyword evidence="6" id="KW-0143">Chaperone</keyword>
<dbReference type="InterPro" id="IPR018704">
    <property type="entry name" value="SecYEG/CpoB_TPR"/>
</dbReference>
<proteinExistence type="inferred from homology"/>
<dbReference type="AlphaFoldDB" id="A0A1M4UIL3"/>
<evidence type="ECO:0000256" key="2">
    <source>
        <dbReference type="ARBA" id="ARBA00022475"/>
    </source>
</evidence>
<keyword evidence="12" id="KW-1185">Reference proteome</keyword>
<evidence type="ECO:0000256" key="8">
    <source>
        <dbReference type="ARBA" id="ARBA00024235"/>
    </source>
</evidence>
<evidence type="ECO:0000256" key="5">
    <source>
        <dbReference type="ARBA" id="ARBA00023136"/>
    </source>
</evidence>
<dbReference type="Proteomes" id="UP000184485">
    <property type="component" value="Unassembled WGS sequence"/>
</dbReference>